<dbReference type="Proteomes" id="UP001499863">
    <property type="component" value="Unassembled WGS sequence"/>
</dbReference>
<name>A0ABP4J662_9ACTN</name>
<dbReference type="RefSeq" id="WP_344341641.1">
    <property type="nucleotide sequence ID" value="NZ_BAAAKJ010000313.1"/>
</dbReference>
<feature type="region of interest" description="Disordered" evidence="1">
    <location>
        <begin position="1"/>
        <end position="38"/>
    </location>
</feature>
<keyword evidence="2" id="KW-1133">Transmembrane helix</keyword>
<keyword evidence="2" id="KW-0812">Transmembrane</keyword>
<dbReference type="EMBL" id="BAAAKJ010000313">
    <property type="protein sequence ID" value="GAA1406580.1"/>
    <property type="molecule type" value="Genomic_DNA"/>
</dbReference>
<evidence type="ECO:0000313" key="3">
    <source>
        <dbReference type="EMBL" id="GAA1406580.1"/>
    </source>
</evidence>
<evidence type="ECO:0000313" key="4">
    <source>
        <dbReference type="Proteomes" id="UP001499863"/>
    </source>
</evidence>
<evidence type="ECO:0000256" key="2">
    <source>
        <dbReference type="SAM" id="Phobius"/>
    </source>
</evidence>
<gene>
    <name evidence="3" type="ORF">GCM10009639_54540</name>
</gene>
<proteinExistence type="predicted"/>
<feature type="transmembrane region" description="Helical" evidence="2">
    <location>
        <begin position="42"/>
        <end position="64"/>
    </location>
</feature>
<comment type="caution">
    <text evidence="3">The sequence shown here is derived from an EMBL/GenBank/DDBJ whole genome shotgun (WGS) entry which is preliminary data.</text>
</comment>
<sequence>MTADDSDAPAGLPEPDARLTALATGSPTDEDRADHSARRRKAALRWGAAAAVCVLAGTGSALAVTAPDRTDLPGLATRSDGRYTFPALVLPPLPSGKAAPAENKSRHAADLRRLLLPAPVEAGGSLTPAALPAPGAGPGTPGALPGWVDCPGVAADQKDPAELRALLVQYACRAATVREWTASDGTRTRIQLLAFGSHQEARPVFSAFRDKGEPKDGDGLRLLTPPRWDTPDIVDLAVREAPSEGPGAESRYRLAYLYRGDLVGVVTMTNPGGVPAAAFRQVVTLQSDLLA</sequence>
<protein>
    <submittedName>
        <fullName evidence="3">Uncharacterized protein</fullName>
    </submittedName>
</protein>
<keyword evidence="4" id="KW-1185">Reference proteome</keyword>
<keyword evidence="2" id="KW-0472">Membrane</keyword>
<organism evidence="3 4">
    <name type="scientific">Kitasatospora putterlickiae</name>
    <dbReference type="NCBI Taxonomy" id="221725"/>
    <lineage>
        <taxon>Bacteria</taxon>
        <taxon>Bacillati</taxon>
        <taxon>Actinomycetota</taxon>
        <taxon>Actinomycetes</taxon>
        <taxon>Kitasatosporales</taxon>
        <taxon>Streptomycetaceae</taxon>
        <taxon>Kitasatospora</taxon>
    </lineage>
</organism>
<reference evidence="4" key="1">
    <citation type="journal article" date="2019" name="Int. J. Syst. Evol. Microbiol.">
        <title>The Global Catalogue of Microorganisms (GCM) 10K type strain sequencing project: providing services to taxonomists for standard genome sequencing and annotation.</title>
        <authorList>
            <consortium name="The Broad Institute Genomics Platform"/>
            <consortium name="The Broad Institute Genome Sequencing Center for Infectious Disease"/>
            <person name="Wu L."/>
            <person name="Ma J."/>
        </authorList>
    </citation>
    <scope>NUCLEOTIDE SEQUENCE [LARGE SCALE GENOMIC DNA]</scope>
    <source>
        <strain evidence="4">JCM 12393</strain>
    </source>
</reference>
<accession>A0ABP4J662</accession>
<evidence type="ECO:0000256" key="1">
    <source>
        <dbReference type="SAM" id="MobiDB-lite"/>
    </source>
</evidence>